<reference evidence="1 2" key="1">
    <citation type="submission" date="2017-07" db="EMBL/GenBank/DDBJ databases">
        <title>Recovery of genomes from metagenomes via a dereplication, aggregation, and scoring strategy.</title>
        <authorList>
            <person name="Sieber C.M."/>
            <person name="Probst A.J."/>
            <person name="Sharrar A."/>
            <person name="Thomas B.C."/>
            <person name="Hess M."/>
            <person name="Tringe S.G."/>
            <person name="Banfield J.F."/>
        </authorList>
    </citation>
    <scope>NUCLEOTIDE SEQUENCE [LARGE SCALE GENOMIC DNA]</scope>
    <source>
        <strain evidence="1">JGI_Cruoil_03_44_89</strain>
    </source>
</reference>
<dbReference type="PANTHER" id="PTHR30595:SF6">
    <property type="entry name" value="SCHLAFEN ALBA-2 DOMAIN-CONTAINING PROTEIN"/>
    <property type="match status" value="1"/>
</dbReference>
<name>A0A235BX97_UNCW3</name>
<organism evidence="1 2">
    <name type="scientific">candidate division WOR-3 bacterium JGI_Cruoil_03_44_89</name>
    <dbReference type="NCBI Taxonomy" id="1973748"/>
    <lineage>
        <taxon>Bacteria</taxon>
        <taxon>Bacteria division WOR-3</taxon>
    </lineage>
</organism>
<evidence type="ECO:0008006" key="3">
    <source>
        <dbReference type="Google" id="ProtNLM"/>
    </source>
</evidence>
<dbReference type="Pfam" id="PF13412">
    <property type="entry name" value="HTH_24"/>
    <property type="match status" value="1"/>
</dbReference>
<evidence type="ECO:0000313" key="2">
    <source>
        <dbReference type="Proteomes" id="UP000215215"/>
    </source>
</evidence>
<accession>A0A235BX97</accession>
<dbReference type="InterPro" id="IPR036390">
    <property type="entry name" value="WH_DNA-bd_sf"/>
</dbReference>
<dbReference type="InterPro" id="IPR038475">
    <property type="entry name" value="RecG_C_sf"/>
</dbReference>
<dbReference type="InterPro" id="IPR036388">
    <property type="entry name" value="WH-like_DNA-bd_sf"/>
</dbReference>
<gene>
    <name evidence="1" type="ORF">CH333_02465</name>
</gene>
<dbReference type="SUPFAM" id="SSF46785">
    <property type="entry name" value="Winged helix' DNA-binding domain"/>
    <property type="match status" value="1"/>
</dbReference>
<dbReference type="AlphaFoldDB" id="A0A235BX97"/>
<dbReference type="PANTHER" id="PTHR30595">
    <property type="entry name" value="GLPR-RELATED TRANSCRIPTIONAL REPRESSOR"/>
    <property type="match status" value="1"/>
</dbReference>
<sequence>MKMKMMQIVEPDPNIALTPILPQSKVQVRIFDDRIEFWNPGKLLEGWTVETLKEKHESKPFNPLIARAFFWIKCIEEVGTGTNKIIDWCKEWGLPEPNFEYTGTSVVTTFRKSKLTREYLESLGLNERELKIIEHIKINNRITSSAIQKMFNVRRKAANSYLKKLIDLGLIARKGAGKMVYYVFKVG</sequence>
<dbReference type="Pfam" id="PF13749">
    <property type="entry name" value="HATPase_c_4"/>
    <property type="match status" value="1"/>
</dbReference>
<dbReference type="Gene3D" id="3.30.565.60">
    <property type="match status" value="1"/>
</dbReference>
<evidence type="ECO:0000313" key="1">
    <source>
        <dbReference type="EMBL" id="OYD16852.1"/>
    </source>
</evidence>
<comment type="caution">
    <text evidence="1">The sequence shown here is derived from an EMBL/GenBank/DDBJ whole genome shotgun (WGS) entry which is preliminary data.</text>
</comment>
<dbReference type="Gene3D" id="1.10.10.10">
    <property type="entry name" value="Winged helix-like DNA-binding domain superfamily/Winged helix DNA-binding domain"/>
    <property type="match status" value="1"/>
</dbReference>
<dbReference type="Proteomes" id="UP000215215">
    <property type="component" value="Unassembled WGS sequence"/>
</dbReference>
<proteinExistence type="predicted"/>
<dbReference type="InterPro" id="IPR011991">
    <property type="entry name" value="ArsR-like_HTH"/>
</dbReference>
<protein>
    <recommendedName>
        <fullName evidence="3">ATP-dependent DNA helicase RecG C-terminal domain-containing protein</fullName>
    </recommendedName>
</protein>
<dbReference type="EMBL" id="NOZQ01000047">
    <property type="protein sequence ID" value="OYD16852.1"/>
    <property type="molecule type" value="Genomic_DNA"/>
</dbReference>
<dbReference type="CDD" id="cd00090">
    <property type="entry name" value="HTH_ARSR"/>
    <property type="match status" value="1"/>
</dbReference>